<dbReference type="HAMAP" id="MF_01488">
    <property type="entry name" value="RecD2"/>
    <property type="match status" value="1"/>
</dbReference>
<dbReference type="GO" id="GO:0006310">
    <property type="term" value="P:DNA recombination"/>
    <property type="evidence" value="ECO:0007669"/>
    <property type="project" value="InterPro"/>
</dbReference>
<feature type="binding site" evidence="3">
    <location>
        <begin position="367"/>
        <end position="371"/>
    </location>
    <ligand>
        <name>ATP</name>
        <dbReference type="ChEBI" id="CHEBI:30616"/>
    </ligand>
</feature>
<accession>A0A8J3FDW0</accession>
<comment type="caution">
    <text evidence="6">The sequence shown here is derived from an EMBL/GenBank/DDBJ whole genome shotgun (WGS) entry which is preliminary data.</text>
</comment>
<dbReference type="EMBL" id="BMOF01000049">
    <property type="protein sequence ID" value="GGK05908.1"/>
    <property type="molecule type" value="Genomic_DNA"/>
</dbReference>
<evidence type="ECO:0000259" key="4">
    <source>
        <dbReference type="SMART" id="SM00278"/>
    </source>
</evidence>
<evidence type="ECO:0000256" key="1">
    <source>
        <dbReference type="ARBA" id="ARBA00022741"/>
    </source>
</evidence>
<sequence length="776" mass="85684">MREDTEQLALFGGGFLKGEILHEIFHNDETLYTVARVKVLEASEEGAPDEAVVVGHFPRPHPDEQYIFYGEWVDHPKFGRQYHARRFEKALPKTRAGLIKYLSSGLFPGVGKKTAEKIVDRFGEQALTVIAQTPERLEEIPGLSAAKARKIHEAVLEHQALEQALVFLYEFGIGTALALRIYQVYRHDTLRVLREDPYRLIVDVEGVGFKRADEIGRAMGVAVDSPRRLRAACLHLLQEAAHGGGHAFLPVPELVGRVVRLLDESGDHRFSDADVEREILALHEEGQVVVEGARCYLPSLYWAEVGVARHVARLLATPAVERFSDDEVRAALAAVEEELGIRYAPSQRLAIETAVREPLMILTGGPGTGKTTVLRGLCRLFARLWKLPLDPAAYRAPDSPPYPILLVAPTGRAAKRMGEATGLPAMTVHRLLGWRGDAVERDADNPLEGRLLIVDETSMMDIWLTNQLLRAVPRGMRVLFVGDADQLPSVGPGNVLADLIASHRVPVVRLTDVYRQAEGSSIIRLAHAVKDGVLPDDFADPLPDRRFFPCSGETCVEVIKQVCTAALAKGYAARDIQVLAPMYRGPAGVDQLNRELQALFNPPAPGKGELELGETVFRVGDKVLQLVNNPEAQVFNGDIGEVVAILSPEEVGEREPVVVVRFDAHEVRYRRSQLHQLTLAYCCSIHKAQGSEFPIVILPLLRAHWRMLRRNLLYTGVTRAKSYLILCGERAAFAHAARCADDRERFTALIERLAQTVDGMPAGGEDEAVADGQTNG</sequence>
<dbReference type="Pfam" id="PF13538">
    <property type="entry name" value="UvrD_C_2"/>
    <property type="match status" value="1"/>
</dbReference>
<dbReference type="InterPro" id="IPR050534">
    <property type="entry name" value="Coronavir_polyprotein_1ab"/>
</dbReference>
<dbReference type="GO" id="GO:0005524">
    <property type="term" value="F:ATP binding"/>
    <property type="evidence" value="ECO:0007669"/>
    <property type="project" value="UniProtKB-UniRule"/>
</dbReference>
<comment type="similarity">
    <text evidence="3">Belongs to the RecD family. RecD2 subfamily.</text>
</comment>
<dbReference type="RefSeq" id="WP_188817894.1">
    <property type="nucleotide sequence ID" value="NZ_BMOF01000049.1"/>
</dbReference>
<dbReference type="NCBIfam" id="TIGR01448">
    <property type="entry name" value="recD_rel"/>
    <property type="match status" value="1"/>
</dbReference>
<evidence type="ECO:0000313" key="7">
    <source>
        <dbReference type="Proteomes" id="UP000637720"/>
    </source>
</evidence>
<gene>
    <name evidence="3 6" type="primary">recD2</name>
    <name evidence="6" type="ORF">GCM10007043_19920</name>
</gene>
<keyword evidence="3 6" id="KW-0347">Helicase</keyword>
<dbReference type="InterPro" id="IPR010994">
    <property type="entry name" value="RuvA_2-like"/>
</dbReference>
<dbReference type="Pfam" id="PF23139">
    <property type="entry name" value="OB_YrrC"/>
    <property type="match status" value="1"/>
</dbReference>
<dbReference type="SUPFAM" id="SSF52540">
    <property type="entry name" value="P-loop containing nucleoside triphosphate hydrolases"/>
    <property type="match status" value="1"/>
</dbReference>
<evidence type="ECO:0000259" key="5">
    <source>
        <dbReference type="SMART" id="SM00382"/>
    </source>
</evidence>
<dbReference type="PANTHER" id="PTHR43788:SF6">
    <property type="entry name" value="DNA HELICASE B"/>
    <property type="match status" value="1"/>
</dbReference>
<comment type="function">
    <text evidence="3">DNA-dependent ATPase and ATP-dependent 5'-3' DNA helicase. Has no activity on blunt DNA or DNA with 3'-overhangs, requires at least 10 bases of 5'-ssDNA for helicase activity.</text>
</comment>
<dbReference type="GO" id="GO:0009338">
    <property type="term" value="C:exodeoxyribonuclease V complex"/>
    <property type="evidence" value="ECO:0007669"/>
    <property type="project" value="TreeGrafter"/>
</dbReference>
<keyword evidence="2 3" id="KW-0067">ATP-binding</keyword>
<dbReference type="GO" id="GO:0006281">
    <property type="term" value="P:DNA repair"/>
    <property type="evidence" value="ECO:0007669"/>
    <property type="project" value="InterPro"/>
</dbReference>
<dbReference type="CDD" id="cd18809">
    <property type="entry name" value="SF1_C_RecD"/>
    <property type="match status" value="1"/>
</dbReference>
<dbReference type="GO" id="GO:0043139">
    <property type="term" value="F:5'-3' DNA helicase activity"/>
    <property type="evidence" value="ECO:0007669"/>
    <property type="project" value="UniProtKB-UniRule"/>
</dbReference>
<organism evidence="6 7">
    <name type="scientific">Calditerricola satsumensis</name>
    <dbReference type="NCBI Taxonomy" id="373054"/>
    <lineage>
        <taxon>Bacteria</taxon>
        <taxon>Bacillati</taxon>
        <taxon>Bacillota</taxon>
        <taxon>Bacilli</taxon>
        <taxon>Bacillales</taxon>
        <taxon>Bacillaceae</taxon>
        <taxon>Calditerricola</taxon>
    </lineage>
</organism>
<dbReference type="Gene3D" id="1.10.10.2220">
    <property type="match status" value="1"/>
</dbReference>
<feature type="domain" description="AAA+ ATPase" evidence="5">
    <location>
        <begin position="356"/>
        <end position="511"/>
    </location>
</feature>
<dbReference type="Pfam" id="PF14490">
    <property type="entry name" value="HHH_RecD2"/>
    <property type="match status" value="1"/>
</dbReference>
<dbReference type="InterPro" id="IPR027785">
    <property type="entry name" value="UvrD-like_helicase_C"/>
</dbReference>
<dbReference type="SMART" id="SM00278">
    <property type="entry name" value="HhH1"/>
    <property type="match status" value="3"/>
</dbReference>
<dbReference type="InterPro" id="IPR006345">
    <property type="entry name" value="RecD2"/>
</dbReference>
<dbReference type="Pfam" id="PF18335">
    <property type="entry name" value="SH3_13"/>
    <property type="match status" value="1"/>
</dbReference>
<dbReference type="GO" id="GO:0003677">
    <property type="term" value="F:DNA binding"/>
    <property type="evidence" value="ECO:0007669"/>
    <property type="project" value="UniProtKB-UniRule"/>
</dbReference>
<keyword evidence="3" id="KW-0378">Hydrolase</keyword>
<dbReference type="InterPro" id="IPR041451">
    <property type="entry name" value="RecD2_SH13"/>
</dbReference>
<dbReference type="EC" id="5.6.2.3" evidence="3"/>
<protein>
    <recommendedName>
        <fullName evidence="3">ATP-dependent RecD2 DNA helicase</fullName>
        <ecNumber evidence="3">5.6.2.3</ecNumber>
    </recommendedName>
    <alternativeName>
        <fullName evidence="3">DNA 5'-3' helicase subunit RecD2</fullName>
    </alternativeName>
</protein>
<keyword evidence="3" id="KW-0238">DNA-binding</keyword>
<dbReference type="Proteomes" id="UP000637720">
    <property type="component" value="Unassembled WGS sequence"/>
</dbReference>
<dbReference type="GO" id="GO:0016787">
    <property type="term" value="F:hydrolase activity"/>
    <property type="evidence" value="ECO:0007669"/>
    <property type="project" value="UniProtKB-KW"/>
</dbReference>
<reference evidence="6" key="2">
    <citation type="submission" date="2020-09" db="EMBL/GenBank/DDBJ databases">
        <authorList>
            <person name="Sun Q."/>
            <person name="Ohkuma M."/>
        </authorList>
    </citation>
    <scope>NUCLEOTIDE SEQUENCE</scope>
    <source>
        <strain evidence="6">JCM 14719</strain>
    </source>
</reference>
<dbReference type="Gene3D" id="1.10.150.20">
    <property type="entry name" value="5' to 3' exonuclease, C-terminal subdomain"/>
    <property type="match status" value="1"/>
</dbReference>
<evidence type="ECO:0000256" key="2">
    <source>
        <dbReference type="ARBA" id="ARBA00022840"/>
    </source>
</evidence>
<name>A0A8J3FDW0_9BACI</name>
<dbReference type="PANTHER" id="PTHR43788">
    <property type="entry name" value="DNA2/NAM7 HELICASE FAMILY MEMBER"/>
    <property type="match status" value="1"/>
</dbReference>
<comment type="catalytic activity">
    <reaction evidence="3">
        <text>ATP + H2O = ADP + phosphate + H(+)</text>
        <dbReference type="Rhea" id="RHEA:13065"/>
        <dbReference type="ChEBI" id="CHEBI:15377"/>
        <dbReference type="ChEBI" id="CHEBI:15378"/>
        <dbReference type="ChEBI" id="CHEBI:30616"/>
        <dbReference type="ChEBI" id="CHEBI:43474"/>
        <dbReference type="ChEBI" id="CHEBI:456216"/>
        <dbReference type="EC" id="5.6.2.3"/>
    </reaction>
</comment>
<dbReference type="GO" id="GO:0017116">
    <property type="term" value="F:single-stranded DNA helicase activity"/>
    <property type="evidence" value="ECO:0007669"/>
    <property type="project" value="TreeGrafter"/>
</dbReference>
<dbReference type="InterPro" id="IPR003593">
    <property type="entry name" value="AAA+_ATPase"/>
</dbReference>
<dbReference type="SMART" id="SM00382">
    <property type="entry name" value="AAA"/>
    <property type="match status" value="1"/>
</dbReference>
<reference evidence="6" key="1">
    <citation type="journal article" date="2014" name="Int. J. Syst. Evol. Microbiol.">
        <title>Complete genome sequence of Corynebacterium casei LMG S-19264T (=DSM 44701T), isolated from a smear-ripened cheese.</title>
        <authorList>
            <consortium name="US DOE Joint Genome Institute (JGI-PGF)"/>
            <person name="Walter F."/>
            <person name="Albersmeier A."/>
            <person name="Kalinowski J."/>
            <person name="Ruckert C."/>
        </authorList>
    </citation>
    <scope>NUCLEOTIDE SEQUENCE</scope>
    <source>
        <strain evidence="6">JCM 14719</strain>
    </source>
</reference>
<dbReference type="Gene3D" id="2.30.30.940">
    <property type="match status" value="1"/>
</dbReference>
<dbReference type="InterPro" id="IPR003583">
    <property type="entry name" value="Hlx-hairpin-Hlx_DNA-bd_motif"/>
</dbReference>
<keyword evidence="3" id="KW-0413">Isomerase</keyword>
<proteinExistence type="inferred from homology"/>
<dbReference type="InterPro" id="IPR027417">
    <property type="entry name" value="P-loop_NTPase"/>
</dbReference>
<evidence type="ECO:0000313" key="6">
    <source>
        <dbReference type="EMBL" id="GGK05908.1"/>
    </source>
</evidence>
<feature type="domain" description="Helix-hairpin-helix DNA-binding motif class 1" evidence="4">
    <location>
        <begin position="135"/>
        <end position="154"/>
    </location>
</feature>
<dbReference type="Pfam" id="PF13245">
    <property type="entry name" value="AAA_19"/>
    <property type="match status" value="1"/>
</dbReference>
<feature type="domain" description="Helix-hairpin-helix DNA-binding motif class 1" evidence="4">
    <location>
        <begin position="100"/>
        <end position="121"/>
    </location>
</feature>
<dbReference type="AlphaFoldDB" id="A0A8J3FDW0"/>
<dbReference type="InterPro" id="IPR029493">
    <property type="entry name" value="RecD2-like_HHH"/>
</dbReference>
<dbReference type="InterPro" id="IPR055446">
    <property type="entry name" value="RecD2_N_OB"/>
</dbReference>
<evidence type="ECO:0000256" key="3">
    <source>
        <dbReference type="HAMAP-Rule" id="MF_01488"/>
    </source>
</evidence>
<dbReference type="CDD" id="cd17933">
    <property type="entry name" value="DEXSc_RecD-like"/>
    <property type="match status" value="1"/>
</dbReference>
<dbReference type="Gene3D" id="3.40.50.300">
    <property type="entry name" value="P-loop containing nucleotide triphosphate hydrolases"/>
    <property type="match status" value="2"/>
</dbReference>
<feature type="domain" description="Helix-hairpin-helix DNA-binding motif class 1" evidence="4">
    <location>
        <begin position="199"/>
        <end position="218"/>
    </location>
</feature>
<keyword evidence="7" id="KW-1185">Reference proteome</keyword>
<dbReference type="Pfam" id="PF14520">
    <property type="entry name" value="HHH_5"/>
    <property type="match status" value="1"/>
</dbReference>
<keyword evidence="1 3" id="KW-0547">Nucleotide-binding</keyword>
<dbReference type="SUPFAM" id="SSF47781">
    <property type="entry name" value="RuvA domain 2-like"/>
    <property type="match status" value="1"/>
</dbReference>